<dbReference type="EMBL" id="JAULSX010000003">
    <property type="protein sequence ID" value="KAK3494330.1"/>
    <property type="molecule type" value="Genomic_DNA"/>
</dbReference>
<gene>
    <name evidence="2" type="ORF">B0T23DRAFT_394463</name>
</gene>
<organism evidence="2 3">
    <name type="scientific">Neurospora hispaniola</name>
    <dbReference type="NCBI Taxonomy" id="588809"/>
    <lineage>
        <taxon>Eukaryota</taxon>
        <taxon>Fungi</taxon>
        <taxon>Dikarya</taxon>
        <taxon>Ascomycota</taxon>
        <taxon>Pezizomycotina</taxon>
        <taxon>Sordariomycetes</taxon>
        <taxon>Sordariomycetidae</taxon>
        <taxon>Sordariales</taxon>
        <taxon>Sordariaceae</taxon>
        <taxon>Neurospora</taxon>
    </lineage>
</organism>
<keyword evidence="3" id="KW-1185">Reference proteome</keyword>
<evidence type="ECO:0000256" key="1">
    <source>
        <dbReference type="SAM" id="MobiDB-lite"/>
    </source>
</evidence>
<evidence type="ECO:0000313" key="2">
    <source>
        <dbReference type="EMBL" id="KAK3494330.1"/>
    </source>
</evidence>
<dbReference type="AlphaFoldDB" id="A0AAJ0I9I1"/>
<reference evidence="2 3" key="1">
    <citation type="journal article" date="2023" name="Mol. Phylogenet. Evol.">
        <title>Genome-scale phylogeny and comparative genomics of the fungal order Sordariales.</title>
        <authorList>
            <person name="Hensen N."/>
            <person name="Bonometti L."/>
            <person name="Westerberg I."/>
            <person name="Brannstrom I.O."/>
            <person name="Guillou S."/>
            <person name="Cros-Aarteil S."/>
            <person name="Calhoun S."/>
            <person name="Haridas S."/>
            <person name="Kuo A."/>
            <person name="Mondo S."/>
            <person name="Pangilinan J."/>
            <person name="Riley R."/>
            <person name="LaButti K."/>
            <person name="Andreopoulos B."/>
            <person name="Lipzen A."/>
            <person name="Chen C."/>
            <person name="Yan M."/>
            <person name="Daum C."/>
            <person name="Ng V."/>
            <person name="Clum A."/>
            <person name="Steindorff A."/>
            <person name="Ohm R.A."/>
            <person name="Martin F."/>
            <person name="Silar P."/>
            <person name="Natvig D.O."/>
            <person name="Lalanne C."/>
            <person name="Gautier V."/>
            <person name="Ament-Velasquez S.L."/>
            <person name="Kruys A."/>
            <person name="Hutchinson M.I."/>
            <person name="Powell A.J."/>
            <person name="Barry K."/>
            <person name="Miller A.N."/>
            <person name="Grigoriev I.V."/>
            <person name="Debuchy R."/>
            <person name="Gladieux P."/>
            <person name="Hiltunen Thoren M."/>
            <person name="Johannesson H."/>
        </authorList>
    </citation>
    <scope>NUCLEOTIDE SEQUENCE [LARGE SCALE GENOMIC DNA]</scope>
    <source>
        <strain evidence="2 3">FGSC 10403</strain>
    </source>
</reference>
<protein>
    <submittedName>
        <fullName evidence="2">Uncharacterized protein</fullName>
    </submittedName>
</protein>
<dbReference type="RefSeq" id="XP_062693759.1">
    <property type="nucleotide sequence ID" value="XM_062838129.1"/>
</dbReference>
<evidence type="ECO:0000313" key="3">
    <source>
        <dbReference type="Proteomes" id="UP001285908"/>
    </source>
</evidence>
<dbReference type="GeneID" id="87875751"/>
<proteinExistence type="predicted"/>
<feature type="region of interest" description="Disordered" evidence="1">
    <location>
        <begin position="116"/>
        <end position="153"/>
    </location>
</feature>
<sequence>MANNHTQTPKDASFQEEERLEDALDYLNELHVQASQRHTGYRPLRGSYSNSPSLGQQLQRLRSAIPRMFHPMAVKSSTPQNTFAAFSDAVQDTGKEIRQFKDTMLSSESEKVFNMANESRRANPMGIKPWRARDDPEWTTRKRRKLDNGLKQS</sequence>
<accession>A0AAJ0I9I1</accession>
<feature type="compositionally biased region" description="Basic and acidic residues" evidence="1">
    <location>
        <begin position="131"/>
        <end position="140"/>
    </location>
</feature>
<name>A0AAJ0I9I1_9PEZI</name>
<dbReference type="Proteomes" id="UP001285908">
    <property type="component" value="Unassembled WGS sequence"/>
</dbReference>
<comment type="caution">
    <text evidence="2">The sequence shown here is derived from an EMBL/GenBank/DDBJ whole genome shotgun (WGS) entry which is preliminary data.</text>
</comment>